<proteinExistence type="predicted"/>
<dbReference type="InterPro" id="IPR038765">
    <property type="entry name" value="Papain-like_cys_pep_sf"/>
</dbReference>
<dbReference type="PROSITE" id="PS50853">
    <property type="entry name" value="FN3"/>
    <property type="match status" value="1"/>
</dbReference>
<dbReference type="SUPFAM" id="SSF54001">
    <property type="entry name" value="Cysteine proteinases"/>
    <property type="match status" value="1"/>
</dbReference>
<evidence type="ECO:0000313" key="3">
    <source>
        <dbReference type="EMBL" id="OGF98658.1"/>
    </source>
</evidence>
<sequence>MLKVKLFIKRIEINFCLLPQISSNFPPEIIHFPGPPYLPDDDRELSIREESMNNLRSLFLSVAAGLAIFVLCATAAPGAGELKTFSKVVSTPEEKFTVEVSGTIDPENVEIKIENLGETPVVDPRISVNGLYDWYDINSMVEEITRDCTNDEEKALAIWQWVHWKRFQRSPHDESALQPVRALNGYGYGICGHTASWIKGLCRTAGLKARVWEIAGHTVTEVYYNEGWHMLDGNVKVFYLARDNHTIASLAELEKNGWLIQRTIHPRDPWVRQDDPPGRNAEFVHYLTTERDNWESDGYDYQNKRDYKMAYTLKPGETLTRWWEPVLGEFESPDKDPLIPQRYANGQLIWEPDLAKIEMKDYIDIIENVTTRGQDGRDPAIHIQYLQDRDYNRPSRVSLPLQSPYPIVGGRFWTRLLKEDEDRGMAGVYFGHPGEDADNLYTFRWGKGTEQVELDLDPSILKSEPCYRYEIGFILKGSAQNNTQAGVDWFKSVTDLQVSPHSLPALSLGKNLIRYRDSSPGAKSVRLTWTWRERNDNHPPSAVTEAVSAAEFSTLKPTLQWRPAKDADNGDKVADYQVQVSLRPDCRWPVSMALYRSLGSDTCEWTLPESFLNPGTTYYWRVRARDSRGVVGEWGKVFSFRTSSGAS</sequence>
<dbReference type="InterPro" id="IPR002931">
    <property type="entry name" value="Transglutaminase-like"/>
</dbReference>
<dbReference type="AlphaFoldDB" id="A0A1F5YEP6"/>
<feature type="domain" description="Fibronectin type-III" evidence="2">
    <location>
        <begin position="539"/>
        <end position="645"/>
    </location>
</feature>
<dbReference type="SUPFAM" id="SSF49265">
    <property type="entry name" value="Fibronectin type III"/>
    <property type="match status" value="1"/>
</dbReference>
<evidence type="ECO:0000256" key="1">
    <source>
        <dbReference type="SAM" id="Phobius"/>
    </source>
</evidence>
<dbReference type="InterPro" id="IPR036116">
    <property type="entry name" value="FN3_sf"/>
</dbReference>
<dbReference type="Pfam" id="PF01841">
    <property type="entry name" value="Transglut_core"/>
    <property type="match status" value="1"/>
</dbReference>
<dbReference type="InterPro" id="IPR003961">
    <property type="entry name" value="FN3_dom"/>
</dbReference>
<evidence type="ECO:0000313" key="4">
    <source>
        <dbReference type="Proteomes" id="UP000176992"/>
    </source>
</evidence>
<accession>A0A1F5YEP6</accession>
<dbReference type="EMBL" id="MFIV01000069">
    <property type="protein sequence ID" value="OGF98658.1"/>
    <property type="molecule type" value="Genomic_DNA"/>
</dbReference>
<keyword evidence="1" id="KW-0812">Transmembrane</keyword>
<reference evidence="3 4" key="1">
    <citation type="journal article" date="2016" name="Nat. Commun.">
        <title>Thousands of microbial genomes shed light on interconnected biogeochemical processes in an aquifer system.</title>
        <authorList>
            <person name="Anantharaman K."/>
            <person name="Brown C.T."/>
            <person name="Hug L.A."/>
            <person name="Sharon I."/>
            <person name="Castelle C.J."/>
            <person name="Probst A.J."/>
            <person name="Thomas B.C."/>
            <person name="Singh A."/>
            <person name="Wilkins M.J."/>
            <person name="Karaoz U."/>
            <person name="Brodie E.L."/>
            <person name="Williams K.H."/>
            <person name="Hubbard S.S."/>
            <person name="Banfield J.F."/>
        </authorList>
    </citation>
    <scope>NUCLEOTIDE SEQUENCE [LARGE SCALE GENOMIC DNA]</scope>
</reference>
<comment type="caution">
    <text evidence="3">The sequence shown here is derived from an EMBL/GenBank/DDBJ whole genome shotgun (WGS) entry which is preliminary data.</text>
</comment>
<name>A0A1F5YEP6_9BACT</name>
<protein>
    <recommendedName>
        <fullName evidence="2">Fibronectin type-III domain-containing protein</fullName>
    </recommendedName>
</protein>
<dbReference type="CDD" id="cd00063">
    <property type="entry name" value="FN3"/>
    <property type="match status" value="1"/>
</dbReference>
<keyword evidence="1" id="KW-0472">Membrane</keyword>
<keyword evidence="1" id="KW-1133">Transmembrane helix</keyword>
<gene>
    <name evidence="3" type="ORF">A2Z86_04160</name>
</gene>
<dbReference type="InterPro" id="IPR013783">
    <property type="entry name" value="Ig-like_fold"/>
</dbReference>
<feature type="transmembrane region" description="Helical" evidence="1">
    <location>
        <begin position="58"/>
        <end position="80"/>
    </location>
</feature>
<dbReference type="Proteomes" id="UP000176992">
    <property type="component" value="Unassembled WGS sequence"/>
</dbReference>
<dbReference type="Gene3D" id="3.10.620.30">
    <property type="match status" value="1"/>
</dbReference>
<evidence type="ECO:0000259" key="2">
    <source>
        <dbReference type="PROSITE" id="PS50853"/>
    </source>
</evidence>
<dbReference type="Gene3D" id="2.60.40.10">
    <property type="entry name" value="Immunoglobulins"/>
    <property type="match status" value="1"/>
</dbReference>
<organism evidence="3 4">
    <name type="scientific">Candidatus Glassbacteria bacterium GWA2_58_10</name>
    <dbReference type="NCBI Taxonomy" id="1817865"/>
    <lineage>
        <taxon>Bacteria</taxon>
        <taxon>Candidatus Glassiibacteriota</taxon>
    </lineage>
</organism>
<dbReference type="Pfam" id="PF25788">
    <property type="entry name" value="Ig_Rha78A_N"/>
    <property type="match status" value="1"/>
</dbReference>